<evidence type="ECO:0000313" key="3">
    <source>
        <dbReference type="EMBL" id="RAI98772.1"/>
    </source>
</evidence>
<dbReference type="PANTHER" id="PTHR31901:SF9">
    <property type="entry name" value="GH3 DOMAIN-CONTAINING PROTEIN"/>
    <property type="match status" value="1"/>
</dbReference>
<accession>A0A327Q6E5</accession>
<dbReference type="InterPro" id="IPR055377">
    <property type="entry name" value="GH3_M"/>
</dbReference>
<evidence type="ECO:0000259" key="2">
    <source>
        <dbReference type="Pfam" id="PF23572"/>
    </source>
</evidence>
<keyword evidence="4" id="KW-1185">Reference proteome</keyword>
<dbReference type="InterPro" id="IPR004993">
    <property type="entry name" value="GH3"/>
</dbReference>
<evidence type="ECO:0000313" key="4">
    <source>
        <dbReference type="Proteomes" id="UP000249547"/>
    </source>
</evidence>
<gene>
    <name evidence="3" type="ORF">LX64_04757</name>
</gene>
<comment type="caution">
    <text evidence="3">The sequence shown here is derived from an EMBL/GenBank/DDBJ whole genome shotgun (WGS) entry which is preliminary data.</text>
</comment>
<dbReference type="GO" id="GO:0016881">
    <property type="term" value="F:acid-amino acid ligase activity"/>
    <property type="evidence" value="ECO:0007669"/>
    <property type="project" value="TreeGrafter"/>
</dbReference>
<dbReference type="Pfam" id="PF23571">
    <property type="entry name" value="GH3_M"/>
    <property type="match status" value="1"/>
</dbReference>
<proteinExistence type="predicted"/>
<dbReference type="OrthoDB" id="5678283at2"/>
<reference evidence="3 4" key="1">
    <citation type="submission" date="2018-06" db="EMBL/GenBank/DDBJ databases">
        <title>Genomic Encyclopedia of Archaeal and Bacterial Type Strains, Phase II (KMG-II): from individual species to whole genera.</title>
        <authorList>
            <person name="Goeker M."/>
        </authorList>
    </citation>
    <scope>NUCLEOTIDE SEQUENCE [LARGE SCALE GENOMIC DNA]</scope>
    <source>
        <strain evidence="3 4">DSM 23857</strain>
    </source>
</reference>
<dbReference type="RefSeq" id="WP_111600139.1">
    <property type="nucleotide sequence ID" value="NZ_QLLL01000011.1"/>
</dbReference>
<evidence type="ECO:0000259" key="1">
    <source>
        <dbReference type="Pfam" id="PF23571"/>
    </source>
</evidence>
<protein>
    <submittedName>
        <fullName evidence="3">GH3 auxin-responsive promoter</fullName>
    </submittedName>
</protein>
<dbReference type="Pfam" id="PF03321">
    <property type="entry name" value="GH3"/>
    <property type="match status" value="1"/>
</dbReference>
<dbReference type="AlphaFoldDB" id="A0A327Q6E5"/>
<dbReference type="InterPro" id="IPR055378">
    <property type="entry name" value="GH3_C"/>
</dbReference>
<feature type="domain" description="GH3 middle" evidence="1">
    <location>
        <begin position="299"/>
        <end position="368"/>
    </location>
</feature>
<dbReference type="EMBL" id="QLLL01000011">
    <property type="protein sequence ID" value="RAI98772.1"/>
    <property type="molecule type" value="Genomic_DNA"/>
</dbReference>
<feature type="domain" description="GH3 C-terminal" evidence="2">
    <location>
        <begin position="386"/>
        <end position="496"/>
    </location>
</feature>
<organism evidence="3 4">
    <name type="scientific">Chitinophaga skermanii</name>
    <dbReference type="NCBI Taxonomy" id="331697"/>
    <lineage>
        <taxon>Bacteria</taxon>
        <taxon>Pseudomonadati</taxon>
        <taxon>Bacteroidota</taxon>
        <taxon>Chitinophagia</taxon>
        <taxon>Chitinophagales</taxon>
        <taxon>Chitinophagaceae</taxon>
        <taxon>Chitinophaga</taxon>
    </lineage>
</organism>
<dbReference type="GO" id="GO:0005737">
    <property type="term" value="C:cytoplasm"/>
    <property type="evidence" value="ECO:0007669"/>
    <property type="project" value="TreeGrafter"/>
</dbReference>
<name>A0A327Q6E5_9BACT</name>
<dbReference type="Pfam" id="PF23572">
    <property type="entry name" value="GH3_C"/>
    <property type="match status" value="1"/>
</dbReference>
<sequence length="510" mass="58154">MKILSPAISQLARLRMGRIEHFMQYPLQVQHQVFQNLLSAAQYTEFGKKYGFSNIYKVEEYKKRVPIHDYDGMKPYITRVMEGQQNIIWNTPIKWFAKSSGTTADKSKFIPITVESLDDCHYRAGRDVFTLYYYNNPESDLLTGKSLAIGGSHQVNQLSTDSDSFFGDLSAVMLQNMPFYGNLVRTPDLSIALMDEWEEKIERMANAVIHENVTSIAGVPTWTIVLIKRIFEITGKDNLADVWPNLELYIHGGVSFTPYREQFQRLIRSPKMKYQETYNASEGFFAAQDVIGSDEGMLLFLHHGIFYEFMPMEEFGKEDPQTLQLNEVELGKNYALVISTNGGLWRYLVGDTVQFTSLAPFRVKVSGRTKSFMNAFGEEVIVDNSDRAIAKACEVTGAIVNDYTAAPVYFSSEGNGGHEWLVEFEVEPNSMDTFITTLDNTLKQINSDYEAKRHKDIALRMPVLHKIPRGTFTDWLKSKGKLGGQHKVPRLSNERKCVEEILGFLQNNPH</sequence>
<dbReference type="PANTHER" id="PTHR31901">
    <property type="entry name" value="GH3 DOMAIN-CONTAINING PROTEIN"/>
    <property type="match status" value="1"/>
</dbReference>
<dbReference type="Proteomes" id="UP000249547">
    <property type="component" value="Unassembled WGS sequence"/>
</dbReference>